<dbReference type="Pfam" id="PF10282">
    <property type="entry name" value="Lactonase"/>
    <property type="match status" value="1"/>
</dbReference>
<dbReference type="SUPFAM" id="SSF50974">
    <property type="entry name" value="Nitrous oxide reductase, N-terminal domain"/>
    <property type="match status" value="1"/>
</dbReference>
<sequence>MNFFRLAPITACLLASTLALAMPARADAPKGLAYVSNQDGEVSVIDLDSLEVTGNIDVEDKSPRGIGVTADGRLLITANRDGGDISVIERTSGKLIKHIKIGKNPEFVRVRGDRAFISFEPSAKGGPPPKEVPGAGAKDDDDDREPAKIAVVDLKKLAMISQITGGPETEGIEFSPDGKLILVTNEADNTVTAHSIATGKLVKTVSTEKYGNRPRGIKVSPDGSRYVVTLEYGDSFLVLDKNLKPLKAVPTGKTPYGVSFDREGKRLFVAASKDKLLQVFDAQTYEKLAEMPAGDRCWHFSFTPDDSRILLACGRSNDIHVFDARTYAPLKRITGKNLPWGIVTYPKSVGSLDAP</sequence>
<gene>
    <name evidence="3" type="ORF">IPH26_20790</name>
</gene>
<evidence type="ECO:0000256" key="2">
    <source>
        <dbReference type="SAM" id="SignalP"/>
    </source>
</evidence>
<feature type="region of interest" description="Disordered" evidence="1">
    <location>
        <begin position="119"/>
        <end position="145"/>
    </location>
</feature>
<dbReference type="EMBL" id="JADJEV010000005">
    <property type="protein sequence ID" value="MBK6975270.1"/>
    <property type="molecule type" value="Genomic_DNA"/>
</dbReference>
<evidence type="ECO:0000313" key="4">
    <source>
        <dbReference type="Proteomes" id="UP000807785"/>
    </source>
</evidence>
<dbReference type="InterPro" id="IPR001680">
    <property type="entry name" value="WD40_rpt"/>
</dbReference>
<feature type="signal peptide" evidence="2">
    <location>
        <begin position="1"/>
        <end position="21"/>
    </location>
</feature>
<dbReference type="SMART" id="SM00320">
    <property type="entry name" value="WD40"/>
    <property type="match status" value="2"/>
</dbReference>
<evidence type="ECO:0000256" key="1">
    <source>
        <dbReference type="SAM" id="MobiDB-lite"/>
    </source>
</evidence>
<proteinExistence type="predicted"/>
<organism evidence="3 4">
    <name type="scientific">Candidatus Methylophosphatis roskildensis</name>
    <dbReference type="NCBI Taxonomy" id="2899263"/>
    <lineage>
        <taxon>Bacteria</taxon>
        <taxon>Pseudomonadati</taxon>
        <taxon>Pseudomonadota</taxon>
        <taxon>Betaproteobacteria</taxon>
        <taxon>Nitrosomonadales</taxon>
        <taxon>Sterolibacteriaceae</taxon>
        <taxon>Candidatus Methylophosphatis</taxon>
    </lineage>
</organism>
<dbReference type="PANTHER" id="PTHR47197">
    <property type="entry name" value="PROTEIN NIRF"/>
    <property type="match status" value="1"/>
</dbReference>
<dbReference type="InterPro" id="IPR015943">
    <property type="entry name" value="WD40/YVTN_repeat-like_dom_sf"/>
</dbReference>
<dbReference type="Proteomes" id="UP000807785">
    <property type="component" value="Unassembled WGS sequence"/>
</dbReference>
<evidence type="ECO:0000313" key="3">
    <source>
        <dbReference type="EMBL" id="MBK6975270.1"/>
    </source>
</evidence>
<comment type="caution">
    <text evidence="3">The sequence shown here is derived from an EMBL/GenBank/DDBJ whole genome shotgun (WGS) entry which is preliminary data.</text>
</comment>
<dbReference type="InterPro" id="IPR011045">
    <property type="entry name" value="N2O_reductase_N"/>
</dbReference>
<dbReference type="AlphaFoldDB" id="A0A9D7E298"/>
<reference evidence="3" key="1">
    <citation type="submission" date="2020-10" db="EMBL/GenBank/DDBJ databases">
        <title>Connecting structure to function with the recovery of over 1000 high-quality activated sludge metagenome-assembled genomes encoding full-length rRNA genes using long-read sequencing.</title>
        <authorList>
            <person name="Singleton C.M."/>
            <person name="Petriglieri F."/>
            <person name="Kristensen J.M."/>
            <person name="Kirkegaard R.H."/>
            <person name="Michaelsen T.Y."/>
            <person name="Andersen M.H."/>
            <person name="Karst S.M."/>
            <person name="Dueholm M.S."/>
            <person name="Nielsen P.H."/>
            <person name="Albertsen M."/>
        </authorList>
    </citation>
    <scope>NUCLEOTIDE SEQUENCE</scope>
    <source>
        <strain evidence="3">Bjer_18-Q3-R1-45_BAT3C.347</strain>
    </source>
</reference>
<protein>
    <submittedName>
        <fullName evidence="3">Beta-propeller fold lactonase family protein</fullName>
    </submittedName>
</protein>
<dbReference type="InterPro" id="IPR019405">
    <property type="entry name" value="Lactonase_7-beta_prop"/>
</dbReference>
<name>A0A9D7E298_9PROT</name>
<dbReference type="Gene3D" id="2.130.10.10">
    <property type="entry name" value="YVTN repeat-like/Quinoprotein amine dehydrogenase"/>
    <property type="match status" value="2"/>
</dbReference>
<dbReference type="PANTHER" id="PTHR47197:SF3">
    <property type="entry name" value="DIHYDRO-HEME D1 DEHYDROGENASE"/>
    <property type="match status" value="1"/>
</dbReference>
<feature type="chain" id="PRO_5039348069" evidence="2">
    <location>
        <begin position="22"/>
        <end position="355"/>
    </location>
</feature>
<dbReference type="InterPro" id="IPR051200">
    <property type="entry name" value="Host-pathogen_enzymatic-act"/>
</dbReference>
<accession>A0A9D7E298</accession>
<keyword evidence="2" id="KW-0732">Signal</keyword>